<comment type="caution">
    <text evidence="2">The sequence shown here is derived from an EMBL/GenBank/DDBJ whole genome shotgun (WGS) entry which is preliminary data.</text>
</comment>
<evidence type="ECO:0000313" key="3">
    <source>
        <dbReference type="Proteomes" id="UP001286313"/>
    </source>
</evidence>
<feature type="compositionally biased region" description="Basic and acidic residues" evidence="1">
    <location>
        <begin position="200"/>
        <end position="230"/>
    </location>
</feature>
<feature type="compositionally biased region" description="Basic and acidic residues" evidence="1">
    <location>
        <begin position="239"/>
        <end position="262"/>
    </location>
</feature>
<reference evidence="2" key="1">
    <citation type="submission" date="2023-10" db="EMBL/GenBank/DDBJ databases">
        <title>Genome assemblies of two species of porcelain crab, Petrolisthes cinctipes and Petrolisthes manimaculis (Anomura: Porcellanidae).</title>
        <authorList>
            <person name="Angst P."/>
        </authorList>
    </citation>
    <scope>NUCLEOTIDE SEQUENCE</scope>
    <source>
        <strain evidence="2">PB745_01</strain>
        <tissue evidence="2">Gill</tissue>
    </source>
</reference>
<dbReference type="Pfam" id="PF00836">
    <property type="entry name" value="Stathmin"/>
    <property type="match status" value="1"/>
</dbReference>
<evidence type="ECO:0000256" key="1">
    <source>
        <dbReference type="SAM" id="MobiDB-lite"/>
    </source>
</evidence>
<dbReference type="InterPro" id="IPR000956">
    <property type="entry name" value="Stathmin_fam"/>
</dbReference>
<keyword evidence="3" id="KW-1185">Reference proteome</keyword>
<dbReference type="GO" id="GO:0031110">
    <property type="term" value="P:regulation of microtubule polymerization or depolymerization"/>
    <property type="evidence" value="ECO:0007669"/>
    <property type="project" value="InterPro"/>
</dbReference>
<feature type="region of interest" description="Disordered" evidence="1">
    <location>
        <begin position="200"/>
        <end position="262"/>
    </location>
</feature>
<protein>
    <submittedName>
        <fullName evidence="2">Uncharacterized protein</fullName>
    </submittedName>
</protein>
<dbReference type="Proteomes" id="UP001286313">
    <property type="component" value="Unassembled WGS sequence"/>
</dbReference>
<dbReference type="AlphaFoldDB" id="A0AAE1GA75"/>
<gene>
    <name evidence="2" type="ORF">Pcinc_006606</name>
</gene>
<sequence length="280" mass="32466">MGGLQGQDKDGNWFDLTPEPDSFMLMVAQFIQFYSNEKYKALSMEASRLATVGECKSRLEEASRKREETNAAFISATRAALEDKLDATSSNREAYLYGLHAKITDYEEYAQKVHLGHEDAIRKLEERIQSKLVLASANRDTELTKKLETLRKHSSKISEVQELVNKKMETMKLQLEQEVAAKDERLRKISEEVFKRQESVKSNLEKLEQAQENRNKEEEELKRKTNEKMKQKLQSAHQNKMELMADKNKKKEENDRRAEFVRANKERLMAEVKNDIASSG</sequence>
<dbReference type="Gene3D" id="6.10.280.30">
    <property type="match status" value="1"/>
</dbReference>
<dbReference type="EMBL" id="JAWQEG010000490">
    <property type="protein sequence ID" value="KAK3889393.1"/>
    <property type="molecule type" value="Genomic_DNA"/>
</dbReference>
<organism evidence="2 3">
    <name type="scientific">Petrolisthes cinctipes</name>
    <name type="common">Flat porcelain crab</name>
    <dbReference type="NCBI Taxonomy" id="88211"/>
    <lineage>
        <taxon>Eukaryota</taxon>
        <taxon>Metazoa</taxon>
        <taxon>Ecdysozoa</taxon>
        <taxon>Arthropoda</taxon>
        <taxon>Crustacea</taxon>
        <taxon>Multicrustacea</taxon>
        <taxon>Malacostraca</taxon>
        <taxon>Eumalacostraca</taxon>
        <taxon>Eucarida</taxon>
        <taxon>Decapoda</taxon>
        <taxon>Pleocyemata</taxon>
        <taxon>Anomura</taxon>
        <taxon>Galatheoidea</taxon>
        <taxon>Porcellanidae</taxon>
        <taxon>Petrolisthes</taxon>
    </lineage>
</organism>
<proteinExistence type="predicted"/>
<accession>A0AAE1GA75</accession>
<evidence type="ECO:0000313" key="2">
    <source>
        <dbReference type="EMBL" id="KAK3889393.1"/>
    </source>
</evidence>
<dbReference type="InterPro" id="IPR027443">
    <property type="entry name" value="IPNS-like_sf"/>
</dbReference>
<name>A0AAE1GA75_PETCI</name>
<dbReference type="InterPro" id="IPR036002">
    <property type="entry name" value="Stathmin_sf"/>
</dbReference>
<dbReference type="Gene3D" id="2.60.120.330">
    <property type="entry name" value="B-lactam Antibiotic, Isopenicillin N Synthase, Chain"/>
    <property type="match status" value="1"/>
</dbReference>
<dbReference type="SUPFAM" id="SSF51197">
    <property type="entry name" value="Clavaminate synthase-like"/>
    <property type="match status" value="1"/>
</dbReference>
<dbReference type="SUPFAM" id="SSF101494">
    <property type="entry name" value="Stathmin"/>
    <property type="match status" value="1"/>
</dbReference>